<dbReference type="EMBL" id="GBRH01255523">
    <property type="protein sequence ID" value="JAD42372.1"/>
    <property type="molecule type" value="Transcribed_RNA"/>
</dbReference>
<protein>
    <submittedName>
        <fullName evidence="1">Uncharacterized protein</fullName>
    </submittedName>
</protein>
<name>A0A0A9A5Q5_ARUDO</name>
<accession>A0A0A9A5Q5</accession>
<dbReference type="AlphaFoldDB" id="A0A0A9A5Q5"/>
<sequence length="63" mass="7338">MPCILELELVINSSICVFKNSFSSVLRFYCSRTTVCNVAHSIFEIIKMQYKCKMFTTKHIIVQ</sequence>
<organism evidence="1">
    <name type="scientific">Arundo donax</name>
    <name type="common">Giant reed</name>
    <name type="synonym">Donax arundinaceus</name>
    <dbReference type="NCBI Taxonomy" id="35708"/>
    <lineage>
        <taxon>Eukaryota</taxon>
        <taxon>Viridiplantae</taxon>
        <taxon>Streptophyta</taxon>
        <taxon>Embryophyta</taxon>
        <taxon>Tracheophyta</taxon>
        <taxon>Spermatophyta</taxon>
        <taxon>Magnoliopsida</taxon>
        <taxon>Liliopsida</taxon>
        <taxon>Poales</taxon>
        <taxon>Poaceae</taxon>
        <taxon>PACMAD clade</taxon>
        <taxon>Arundinoideae</taxon>
        <taxon>Arundineae</taxon>
        <taxon>Arundo</taxon>
    </lineage>
</organism>
<reference evidence="1" key="2">
    <citation type="journal article" date="2015" name="Data Brief">
        <title>Shoot transcriptome of the giant reed, Arundo donax.</title>
        <authorList>
            <person name="Barrero R.A."/>
            <person name="Guerrero F.D."/>
            <person name="Moolhuijzen P."/>
            <person name="Goolsby J.A."/>
            <person name="Tidwell J."/>
            <person name="Bellgard S.E."/>
            <person name="Bellgard M.I."/>
        </authorList>
    </citation>
    <scope>NUCLEOTIDE SEQUENCE</scope>
    <source>
        <tissue evidence="1">Shoot tissue taken approximately 20 cm above the soil surface</tissue>
    </source>
</reference>
<proteinExistence type="predicted"/>
<evidence type="ECO:0000313" key="1">
    <source>
        <dbReference type="EMBL" id="JAD42372.1"/>
    </source>
</evidence>
<reference evidence="1" key="1">
    <citation type="submission" date="2014-09" db="EMBL/GenBank/DDBJ databases">
        <authorList>
            <person name="Magalhaes I.L.F."/>
            <person name="Oliveira U."/>
            <person name="Santos F.R."/>
            <person name="Vidigal T.H.D.A."/>
            <person name="Brescovit A.D."/>
            <person name="Santos A.J."/>
        </authorList>
    </citation>
    <scope>NUCLEOTIDE SEQUENCE</scope>
    <source>
        <tissue evidence="1">Shoot tissue taken approximately 20 cm above the soil surface</tissue>
    </source>
</reference>